<keyword evidence="6" id="KW-1185">Reference proteome</keyword>
<reference evidence="6" key="1">
    <citation type="submission" date="2017-06" db="EMBL/GenBank/DDBJ databases">
        <authorList>
            <person name="Varghese N."/>
            <person name="Submissions S."/>
        </authorList>
    </citation>
    <scope>NUCLEOTIDE SEQUENCE [LARGE SCALE GENOMIC DNA]</scope>
    <source>
        <strain evidence="6">DSM 137</strain>
    </source>
</reference>
<dbReference type="GO" id="GO:0009307">
    <property type="term" value="P:DNA restriction-modification system"/>
    <property type="evidence" value="ECO:0007669"/>
    <property type="project" value="UniProtKB-KW"/>
</dbReference>
<dbReference type="AlphaFoldDB" id="A0A212RHD7"/>
<dbReference type="Proteomes" id="UP000198418">
    <property type="component" value="Unassembled WGS sequence"/>
</dbReference>
<name>A0A212RHD7_RHOAC</name>
<comment type="similarity">
    <text evidence="1">Belongs to the type-I restriction system S methylase family.</text>
</comment>
<dbReference type="InterPro" id="IPR000055">
    <property type="entry name" value="Restrct_endonuc_typeI_TRD"/>
</dbReference>
<organism evidence="5 6">
    <name type="scientific">Rhodoblastus acidophilus</name>
    <name type="common">Rhodopseudomonas acidophila</name>
    <dbReference type="NCBI Taxonomy" id="1074"/>
    <lineage>
        <taxon>Bacteria</taxon>
        <taxon>Pseudomonadati</taxon>
        <taxon>Pseudomonadota</taxon>
        <taxon>Alphaproteobacteria</taxon>
        <taxon>Hyphomicrobiales</taxon>
        <taxon>Rhodoblastaceae</taxon>
        <taxon>Rhodoblastus</taxon>
    </lineage>
</organism>
<keyword evidence="3" id="KW-0238">DNA-binding</keyword>
<evidence type="ECO:0000256" key="3">
    <source>
        <dbReference type="ARBA" id="ARBA00023125"/>
    </source>
</evidence>
<dbReference type="PANTHER" id="PTHR43140">
    <property type="entry name" value="TYPE-1 RESTRICTION ENZYME ECOKI SPECIFICITY PROTEIN"/>
    <property type="match status" value="1"/>
</dbReference>
<evidence type="ECO:0000259" key="4">
    <source>
        <dbReference type="Pfam" id="PF01420"/>
    </source>
</evidence>
<accession>A0A212RHD7</accession>
<protein>
    <submittedName>
        <fullName evidence="5">Type I restriction enzyme, S subunit</fullName>
    </submittedName>
</protein>
<feature type="domain" description="Type I restriction modification DNA specificity" evidence="4">
    <location>
        <begin position="218"/>
        <end position="343"/>
    </location>
</feature>
<dbReference type="SUPFAM" id="SSF116734">
    <property type="entry name" value="DNA methylase specificity domain"/>
    <property type="match status" value="2"/>
</dbReference>
<dbReference type="PANTHER" id="PTHR43140:SF1">
    <property type="entry name" value="TYPE I RESTRICTION ENZYME ECOKI SPECIFICITY SUBUNIT"/>
    <property type="match status" value="1"/>
</dbReference>
<gene>
    <name evidence="5" type="ORF">SAMN06265338_104191</name>
</gene>
<sequence>MDATASSDEIKAFALKKGDVIITKDSEDPSDIGIPSLVINDMPGVVCGYHLTIIRSSDFDTARILHRIFESHPTKAHFFIEAPGITRYGLGQDAIGNVPINLPPSEARKSIADRIEREVIRIDALISKKTRFLEILKEKRQTLITHAITKGTDPNTPMKDSDNTWTSKVPQHWKSIKFCRIARVTEGLVDPRNEPYCSMVLIAPNHIESSTGKLINLETALQQNAESGKYICRKGNVIYSKIRPALAKVTIAPCDGLCSADMYPLECTNLATEKWLYYLMLSKPFTAWAILESDRVAMPKINRESLSELQVLLPPKVEQIQIAEYIDAAIPRIDALATKTQRSIELLKERRSAFITAAVTGQIDIRNAL</sequence>
<evidence type="ECO:0000313" key="5">
    <source>
        <dbReference type="EMBL" id="SNB71671.1"/>
    </source>
</evidence>
<dbReference type="Pfam" id="PF01420">
    <property type="entry name" value="Methylase_S"/>
    <property type="match status" value="1"/>
</dbReference>
<evidence type="ECO:0000313" key="6">
    <source>
        <dbReference type="Proteomes" id="UP000198418"/>
    </source>
</evidence>
<proteinExistence type="inferred from homology"/>
<evidence type="ECO:0000256" key="2">
    <source>
        <dbReference type="ARBA" id="ARBA00022747"/>
    </source>
</evidence>
<dbReference type="Gene3D" id="3.90.220.20">
    <property type="entry name" value="DNA methylase specificity domains"/>
    <property type="match status" value="2"/>
</dbReference>
<dbReference type="InterPro" id="IPR044946">
    <property type="entry name" value="Restrct_endonuc_typeI_TRD_sf"/>
</dbReference>
<dbReference type="InterPro" id="IPR051212">
    <property type="entry name" value="Type-I_RE_S_subunit"/>
</dbReference>
<dbReference type="OrthoDB" id="164285at2"/>
<dbReference type="EMBL" id="FYDG01000004">
    <property type="protein sequence ID" value="SNB71671.1"/>
    <property type="molecule type" value="Genomic_DNA"/>
</dbReference>
<evidence type="ECO:0000256" key="1">
    <source>
        <dbReference type="ARBA" id="ARBA00010923"/>
    </source>
</evidence>
<dbReference type="GO" id="GO:0003677">
    <property type="term" value="F:DNA binding"/>
    <property type="evidence" value="ECO:0007669"/>
    <property type="project" value="UniProtKB-KW"/>
</dbReference>
<keyword evidence="2" id="KW-0680">Restriction system</keyword>
<dbReference type="RefSeq" id="WP_088520644.1">
    <property type="nucleotide sequence ID" value="NZ_FYDG01000004.1"/>
</dbReference>